<comment type="similarity">
    <text evidence="1">Belongs to the SPT20 family.</text>
</comment>
<dbReference type="InterPro" id="IPR046468">
    <property type="entry name" value="Spt20-like_SEP"/>
</dbReference>
<dbReference type="InterPro" id="IPR021950">
    <property type="entry name" value="Spt20"/>
</dbReference>
<feature type="compositionally biased region" description="Low complexity" evidence="2">
    <location>
        <begin position="21"/>
        <end position="36"/>
    </location>
</feature>
<dbReference type="Proteomes" id="UP001165289">
    <property type="component" value="Unassembled WGS sequence"/>
</dbReference>
<evidence type="ECO:0000256" key="1">
    <source>
        <dbReference type="ARBA" id="ARBA00009112"/>
    </source>
</evidence>
<reference evidence="4 5" key="1">
    <citation type="journal article" date="2023" name="BMC Biol.">
        <title>The compact genome of the sponge Oopsacas minuta (Hexactinellida) is lacking key metazoan core genes.</title>
        <authorList>
            <person name="Santini S."/>
            <person name="Schenkelaars Q."/>
            <person name="Jourda C."/>
            <person name="Duchesne M."/>
            <person name="Belahbib H."/>
            <person name="Rocher C."/>
            <person name="Selva M."/>
            <person name="Riesgo A."/>
            <person name="Vervoort M."/>
            <person name="Leys S.P."/>
            <person name="Kodjabachian L."/>
            <person name="Le Bivic A."/>
            <person name="Borchiellini C."/>
            <person name="Claverie J.M."/>
            <person name="Renard E."/>
        </authorList>
    </citation>
    <scope>NUCLEOTIDE SEQUENCE [LARGE SCALE GENOMIC DNA]</scope>
    <source>
        <strain evidence="4">SPO-2</strain>
    </source>
</reference>
<organism evidence="4 5">
    <name type="scientific">Oopsacas minuta</name>
    <dbReference type="NCBI Taxonomy" id="111878"/>
    <lineage>
        <taxon>Eukaryota</taxon>
        <taxon>Metazoa</taxon>
        <taxon>Porifera</taxon>
        <taxon>Hexactinellida</taxon>
        <taxon>Hexasterophora</taxon>
        <taxon>Lyssacinosida</taxon>
        <taxon>Leucopsacidae</taxon>
        <taxon>Oopsacas</taxon>
    </lineage>
</organism>
<evidence type="ECO:0000313" key="5">
    <source>
        <dbReference type="Proteomes" id="UP001165289"/>
    </source>
</evidence>
<proteinExistence type="inferred from homology"/>
<dbReference type="GO" id="GO:0000124">
    <property type="term" value="C:SAGA complex"/>
    <property type="evidence" value="ECO:0007669"/>
    <property type="project" value="InterPro"/>
</dbReference>
<feature type="domain" description="Spt20-like SEP" evidence="3">
    <location>
        <begin position="68"/>
        <end position="220"/>
    </location>
</feature>
<dbReference type="EMBL" id="JAKMXF010000299">
    <property type="protein sequence ID" value="KAI6652202.1"/>
    <property type="molecule type" value="Genomic_DNA"/>
</dbReference>
<dbReference type="Pfam" id="PF12090">
    <property type="entry name" value="Spt20_SEP"/>
    <property type="match status" value="1"/>
</dbReference>
<evidence type="ECO:0000259" key="3">
    <source>
        <dbReference type="Pfam" id="PF12090"/>
    </source>
</evidence>
<evidence type="ECO:0000256" key="2">
    <source>
        <dbReference type="SAM" id="MobiDB-lite"/>
    </source>
</evidence>
<keyword evidence="5" id="KW-1185">Reference proteome</keyword>
<dbReference type="AlphaFoldDB" id="A0AAV7JTE6"/>
<evidence type="ECO:0000313" key="4">
    <source>
        <dbReference type="EMBL" id="KAI6652202.1"/>
    </source>
</evidence>
<dbReference type="GO" id="GO:0003712">
    <property type="term" value="F:transcription coregulator activity"/>
    <property type="evidence" value="ECO:0007669"/>
    <property type="project" value="InterPro"/>
</dbReference>
<protein>
    <submittedName>
        <fullName evidence="4">Transcription factor SPT20 homolog-like 1</fullName>
    </submittedName>
</protein>
<feature type="compositionally biased region" description="Polar residues" evidence="2">
    <location>
        <begin position="587"/>
        <end position="607"/>
    </location>
</feature>
<dbReference type="GO" id="GO:0006357">
    <property type="term" value="P:regulation of transcription by RNA polymerase II"/>
    <property type="evidence" value="ECO:0007669"/>
    <property type="project" value="TreeGrafter"/>
</dbReference>
<dbReference type="PANTHER" id="PTHR13526:SF8">
    <property type="entry name" value="TRANSCRIPTION FACTOR SPT20 HOMOLOG"/>
    <property type="match status" value="1"/>
</dbReference>
<feature type="region of interest" description="Disordered" evidence="2">
    <location>
        <begin position="1"/>
        <end position="41"/>
    </location>
</feature>
<feature type="compositionally biased region" description="Basic and acidic residues" evidence="2">
    <location>
        <begin position="1"/>
        <end position="10"/>
    </location>
</feature>
<accession>A0AAV7JTE6</accession>
<sequence length="679" mass="77535">MENTPVKDNESSPSSSTKLINTPDNNNNKNNPINNPENKRKNTLADTNLIPESHLLRKFVSLHSPDCLLVKMYLQQFSISLLKQGSPYGAEVTLQYQEWTFFDYLEAGHIPPYLFNYIGRSDLTLYEGCVIVKLVNCRFQKAAIAKTDTSPPDTCTHYLLLRPTPEIITHQTNLMLLQSSNLHTQHPYTIRHRALQIESALTQKISPPLCLDTSIDVLITANYNQFQRFKYNHPRLKRLRCKFAKFNTQTKQSIKQCTSSELRLVDYLSNTAYLQGCRKSQKYSLLGSSLKECISLKSSTSVLSKIAISRPERAIETAINHQLQRRGSYSDQSSQHYQTMSQLNFNPNKIAKSHISLQNPKEMRRPSFSLENPRLYHYSNSSHPEAIPQFRNYSASTPGTPPVEPFTPLEEQRYSQINPLESSHLIESAPANSMSTLHTHRNSFHTPSSMTSSEMHLRGNQQASLECPTDSGMNDTYFSRQNSHLCEHDKQLQSNIQTLPKFSNTFPNKIQPQNQFVANNTNKFSHKFFPAQQQSNYPGAPYQTNNRIPHNIITPNHSQFPMENTMKNFTGSKRHLDPINHIGPQTKRFSASPASNLPISSNQTSSMQYQKDVLHSNHIIRGPHQQLPNYVSGRKLSANIYHNYSNQMPTHDFTAFNHVPIQNSDFHTNTQPPVEQSEH</sequence>
<comment type="caution">
    <text evidence="4">The sequence shown here is derived from an EMBL/GenBank/DDBJ whole genome shotgun (WGS) entry which is preliminary data.</text>
</comment>
<dbReference type="PANTHER" id="PTHR13526">
    <property type="entry name" value="TRANSCRIPTION FACTOR SPT20 HOMOLOG"/>
    <property type="match status" value="1"/>
</dbReference>
<gene>
    <name evidence="4" type="ORF">LOD99_7219</name>
</gene>
<feature type="compositionally biased region" description="Polar residues" evidence="2">
    <location>
        <begin position="11"/>
        <end position="20"/>
    </location>
</feature>
<name>A0AAV7JTE6_9METZ</name>
<feature type="region of interest" description="Disordered" evidence="2">
    <location>
        <begin position="586"/>
        <end position="607"/>
    </location>
</feature>